<dbReference type="AlphaFoldDB" id="A0A6J4V661"/>
<reference evidence="2" key="1">
    <citation type="submission" date="2020-02" db="EMBL/GenBank/DDBJ databases">
        <authorList>
            <person name="Meier V. D."/>
        </authorList>
    </citation>
    <scope>NUCLEOTIDE SEQUENCE</scope>
    <source>
        <strain evidence="2">AVDCRST_MAG88</strain>
    </source>
</reference>
<sequence>MSSHLRIGACALIATGALAIPAGANAADIQTAVSAVSAHTDRADAALDRAVSLFATNSDRKARKAFATSRKEMGLATAAAAKARRQAGTPAENAQAALAQALVGAELGENVEKLIRALRPADGTDENKIAAAARADTQGREKA</sequence>
<evidence type="ECO:0000256" key="1">
    <source>
        <dbReference type="SAM" id="SignalP"/>
    </source>
</evidence>
<dbReference type="EMBL" id="CADCWM010000516">
    <property type="protein sequence ID" value="CAA9565655.1"/>
    <property type="molecule type" value="Genomic_DNA"/>
</dbReference>
<gene>
    <name evidence="2" type="ORF">AVDCRST_MAG88-1865</name>
</gene>
<accession>A0A6J4V661</accession>
<evidence type="ECO:0000313" key="2">
    <source>
        <dbReference type="EMBL" id="CAA9565655.1"/>
    </source>
</evidence>
<feature type="chain" id="PRO_5027104750" description="DUF5667 domain-containing protein" evidence="1">
    <location>
        <begin position="27"/>
        <end position="143"/>
    </location>
</feature>
<proteinExistence type="predicted"/>
<feature type="non-terminal residue" evidence="2">
    <location>
        <position position="143"/>
    </location>
</feature>
<name>A0A6J4V661_9BACT</name>
<evidence type="ECO:0008006" key="3">
    <source>
        <dbReference type="Google" id="ProtNLM"/>
    </source>
</evidence>
<organism evidence="2">
    <name type="scientific">uncultured Thermomicrobiales bacterium</name>
    <dbReference type="NCBI Taxonomy" id="1645740"/>
    <lineage>
        <taxon>Bacteria</taxon>
        <taxon>Pseudomonadati</taxon>
        <taxon>Thermomicrobiota</taxon>
        <taxon>Thermomicrobia</taxon>
        <taxon>Thermomicrobiales</taxon>
        <taxon>environmental samples</taxon>
    </lineage>
</organism>
<keyword evidence="1" id="KW-0732">Signal</keyword>
<protein>
    <recommendedName>
        <fullName evidence="3">DUF5667 domain-containing protein</fullName>
    </recommendedName>
</protein>
<feature type="signal peptide" evidence="1">
    <location>
        <begin position="1"/>
        <end position="26"/>
    </location>
</feature>